<dbReference type="SUPFAM" id="SSF47413">
    <property type="entry name" value="lambda repressor-like DNA-binding domains"/>
    <property type="match status" value="1"/>
</dbReference>
<dbReference type="RefSeq" id="WP_098153843.1">
    <property type="nucleotide sequence ID" value="NZ_CADETB010000014.1"/>
</dbReference>
<evidence type="ECO:0000313" key="3">
    <source>
        <dbReference type="Proteomes" id="UP000220629"/>
    </source>
</evidence>
<dbReference type="InterPro" id="IPR041413">
    <property type="entry name" value="MLTR_LBD"/>
</dbReference>
<organism evidence="2 3">
    <name type="scientific">Burkholderia gladioli</name>
    <name type="common">Pseudomonas marginata</name>
    <name type="synonym">Phytomonas marginata</name>
    <dbReference type="NCBI Taxonomy" id="28095"/>
    <lineage>
        <taxon>Bacteria</taxon>
        <taxon>Pseudomonadati</taxon>
        <taxon>Pseudomonadota</taxon>
        <taxon>Betaproteobacteria</taxon>
        <taxon>Burkholderiales</taxon>
        <taxon>Burkholderiaceae</taxon>
        <taxon>Burkholderia</taxon>
    </lineage>
</organism>
<name>A0A2A7S1U8_BURGA</name>
<proteinExistence type="predicted"/>
<dbReference type="PANTHER" id="PTHR35010:SF3">
    <property type="entry name" value="BLL4873 PROTEIN"/>
    <property type="match status" value="1"/>
</dbReference>
<dbReference type="PROSITE" id="PS50943">
    <property type="entry name" value="HTH_CROC1"/>
    <property type="match status" value="1"/>
</dbReference>
<dbReference type="SMART" id="SM00530">
    <property type="entry name" value="HTH_XRE"/>
    <property type="match status" value="1"/>
</dbReference>
<sequence length="269" mass="30291">MKRNVELGEFLRSRRVRLKPEDIGLIAHGRRRAAGLRREEVAGRAAISTEWYIKLEQGRVISPSSETLAALAQALKLSVVEEAHLRALARDGRDGLFVRETVPNVLRTVVEGLAEPAYLTGERWDILAWNSAAAQLFIDFGALPEEDRNILVFMLVNPLARELFEEGWAGEAQRMVSLFRANYDLWAPAPAFLAIVERLHAGCPEFATWWREHHIAAPMSGEKRLMHRQRGPLEFHYSTFKANDESRLKLSIYVEKSMSVGTAASSASD</sequence>
<dbReference type="EMBL" id="PDDY01000004">
    <property type="protein sequence ID" value="PEH37644.1"/>
    <property type="molecule type" value="Genomic_DNA"/>
</dbReference>
<dbReference type="Pfam" id="PF17765">
    <property type="entry name" value="MLTR_LBD"/>
    <property type="match status" value="1"/>
</dbReference>
<dbReference type="Gene3D" id="1.10.260.40">
    <property type="entry name" value="lambda repressor-like DNA-binding domains"/>
    <property type="match status" value="1"/>
</dbReference>
<reference evidence="3" key="1">
    <citation type="submission" date="2017-09" db="EMBL/GenBank/DDBJ databases">
        <title>FDA dAtabase for Regulatory Grade micrObial Sequences (FDA-ARGOS): Supporting development and validation of Infectious Disease Dx tests.</title>
        <authorList>
            <person name="Minogue T."/>
            <person name="Wolcott M."/>
            <person name="Wasieloski L."/>
            <person name="Aguilar W."/>
            <person name="Moore D."/>
            <person name="Tallon L."/>
            <person name="Sadzewicz L."/>
            <person name="Ott S."/>
            <person name="Zhao X."/>
            <person name="Nagaraj S."/>
            <person name="Vavikolanu K."/>
            <person name="Aluvathingal J."/>
            <person name="Nadendla S."/>
            <person name="Sichtig H."/>
        </authorList>
    </citation>
    <scope>NUCLEOTIDE SEQUENCE [LARGE SCALE GENOMIC DNA]</scope>
    <source>
        <strain evidence="3">FDAARGOS_390</strain>
    </source>
</reference>
<gene>
    <name evidence="2" type="ORF">CRM94_24350</name>
</gene>
<dbReference type="GO" id="GO:0003677">
    <property type="term" value="F:DNA binding"/>
    <property type="evidence" value="ECO:0007669"/>
    <property type="project" value="InterPro"/>
</dbReference>
<feature type="domain" description="HTH cro/C1-type" evidence="1">
    <location>
        <begin position="31"/>
        <end position="83"/>
    </location>
</feature>
<accession>A0A2A7S1U8</accession>
<dbReference type="Gene3D" id="3.30.450.180">
    <property type="match status" value="1"/>
</dbReference>
<protein>
    <submittedName>
        <fullName evidence="2">Transcriptional regulator</fullName>
    </submittedName>
</protein>
<comment type="caution">
    <text evidence="2">The sequence shown here is derived from an EMBL/GenBank/DDBJ whole genome shotgun (WGS) entry which is preliminary data.</text>
</comment>
<dbReference type="AlphaFoldDB" id="A0A2A7S1U8"/>
<dbReference type="InterPro" id="IPR010982">
    <property type="entry name" value="Lambda_DNA-bd_dom_sf"/>
</dbReference>
<dbReference type="PANTHER" id="PTHR35010">
    <property type="entry name" value="BLL4672 PROTEIN-RELATED"/>
    <property type="match status" value="1"/>
</dbReference>
<dbReference type="Pfam" id="PF13560">
    <property type="entry name" value="HTH_31"/>
    <property type="match status" value="1"/>
</dbReference>
<dbReference type="InterPro" id="IPR001387">
    <property type="entry name" value="Cro/C1-type_HTH"/>
</dbReference>
<dbReference type="Proteomes" id="UP000220629">
    <property type="component" value="Unassembled WGS sequence"/>
</dbReference>
<evidence type="ECO:0000313" key="2">
    <source>
        <dbReference type="EMBL" id="PEH37644.1"/>
    </source>
</evidence>
<evidence type="ECO:0000259" key="1">
    <source>
        <dbReference type="PROSITE" id="PS50943"/>
    </source>
</evidence>